<dbReference type="EMBL" id="BOMW01000004">
    <property type="protein sequence ID" value="GIF02715.1"/>
    <property type="molecule type" value="Genomic_DNA"/>
</dbReference>
<evidence type="ECO:0000256" key="1">
    <source>
        <dbReference type="SAM" id="MobiDB-lite"/>
    </source>
</evidence>
<proteinExistence type="predicted"/>
<dbReference type="AlphaFoldDB" id="A0A919N0L1"/>
<dbReference type="Proteomes" id="UP000629619">
    <property type="component" value="Unassembled WGS sequence"/>
</dbReference>
<comment type="caution">
    <text evidence="2">The sequence shown here is derived from an EMBL/GenBank/DDBJ whole genome shotgun (WGS) entry which is preliminary data.</text>
</comment>
<protein>
    <submittedName>
        <fullName evidence="2">Uncharacterized protein</fullName>
    </submittedName>
</protein>
<keyword evidence="3" id="KW-1185">Reference proteome</keyword>
<reference evidence="2" key="1">
    <citation type="submission" date="2021-01" db="EMBL/GenBank/DDBJ databases">
        <title>Whole genome shotgun sequence of Actinoplanes siamensis NBRC 109076.</title>
        <authorList>
            <person name="Komaki H."/>
            <person name="Tamura T."/>
        </authorList>
    </citation>
    <scope>NUCLEOTIDE SEQUENCE</scope>
    <source>
        <strain evidence="2">NBRC 109076</strain>
    </source>
</reference>
<name>A0A919N0L1_9ACTN</name>
<evidence type="ECO:0000313" key="2">
    <source>
        <dbReference type="EMBL" id="GIF02715.1"/>
    </source>
</evidence>
<organism evidence="2 3">
    <name type="scientific">Actinoplanes siamensis</name>
    <dbReference type="NCBI Taxonomy" id="1223317"/>
    <lineage>
        <taxon>Bacteria</taxon>
        <taxon>Bacillati</taxon>
        <taxon>Actinomycetota</taxon>
        <taxon>Actinomycetes</taxon>
        <taxon>Micromonosporales</taxon>
        <taxon>Micromonosporaceae</taxon>
        <taxon>Actinoplanes</taxon>
    </lineage>
</organism>
<evidence type="ECO:0000313" key="3">
    <source>
        <dbReference type="Proteomes" id="UP000629619"/>
    </source>
</evidence>
<sequence>MHPGAAVDEPSLDLPVREMAVLAEQVTDPPGCESSPYAVMAGGGDRDSLTAAPSRPAGPRERCAFPVSYGPG</sequence>
<gene>
    <name evidence="2" type="ORF">Asi03nite_02530</name>
</gene>
<feature type="region of interest" description="Disordered" evidence="1">
    <location>
        <begin position="43"/>
        <end position="72"/>
    </location>
</feature>
<accession>A0A919N0L1</accession>